<protein>
    <submittedName>
        <fullName evidence="3">Redoxin</fullName>
    </submittedName>
</protein>
<feature type="chain" id="PRO_5035898349" evidence="1">
    <location>
        <begin position="25"/>
        <end position="172"/>
    </location>
</feature>
<reference evidence="3 4" key="1">
    <citation type="submission" date="2020-02" db="EMBL/GenBank/DDBJ databases">
        <authorList>
            <person name="Hogendoorn C."/>
        </authorList>
    </citation>
    <scope>NUCLEOTIDE SEQUENCE [LARGE SCALE GENOMIC DNA]</scope>
    <source>
        <strain evidence="3">METHB21</strain>
    </source>
</reference>
<dbReference type="RefSeq" id="WP_174627749.1">
    <property type="nucleotide sequence ID" value="NZ_CADCXN010000134.1"/>
</dbReference>
<organism evidence="3 4">
    <name type="scientific">Candidatus Methylobacter favarea</name>
    <dbReference type="NCBI Taxonomy" id="2707345"/>
    <lineage>
        <taxon>Bacteria</taxon>
        <taxon>Pseudomonadati</taxon>
        <taxon>Pseudomonadota</taxon>
        <taxon>Gammaproteobacteria</taxon>
        <taxon>Methylococcales</taxon>
        <taxon>Methylococcaceae</taxon>
        <taxon>Methylobacter</taxon>
    </lineage>
</organism>
<keyword evidence="1" id="KW-0732">Signal</keyword>
<evidence type="ECO:0000313" key="3">
    <source>
        <dbReference type="EMBL" id="CAA9893066.1"/>
    </source>
</evidence>
<dbReference type="PANTHER" id="PTHR42852:SF18">
    <property type="entry name" value="CHROMOSOME UNDETERMINED SCAFFOLD_47, WHOLE GENOME SHOTGUN SEQUENCE"/>
    <property type="match status" value="1"/>
</dbReference>
<evidence type="ECO:0000259" key="2">
    <source>
        <dbReference type="PROSITE" id="PS51352"/>
    </source>
</evidence>
<dbReference type="CDD" id="cd02966">
    <property type="entry name" value="TlpA_like_family"/>
    <property type="match status" value="1"/>
</dbReference>
<feature type="domain" description="Thioredoxin" evidence="2">
    <location>
        <begin position="25"/>
        <end position="166"/>
    </location>
</feature>
<dbReference type="InterPro" id="IPR050553">
    <property type="entry name" value="Thioredoxin_ResA/DsbE_sf"/>
</dbReference>
<dbReference type="InterPro" id="IPR036249">
    <property type="entry name" value="Thioredoxin-like_sf"/>
</dbReference>
<dbReference type="Proteomes" id="UP000494216">
    <property type="component" value="Unassembled WGS sequence"/>
</dbReference>
<dbReference type="GO" id="GO:0016491">
    <property type="term" value="F:oxidoreductase activity"/>
    <property type="evidence" value="ECO:0007669"/>
    <property type="project" value="InterPro"/>
</dbReference>
<comment type="caution">
    <text evidence="3">The sequence shown here is derived from an EMBL/GenBank/DDBJ whole genome shotgun (WGS) entry which is preliminary data.</text>
</comment>
<gene>
    <name evidence="3" type="ORF">METHB2_990004</name>
</gene>
<dbReference type="EMBL" id="CADCXN010000134">
    <property type="protein sequence ID" value="CAA9893066.1"/>
    <property type="molecule type" value="Genomic_DNA"/>
</dbReference>
<dbReference type="InterPro" id="IPR013766">
    <property type="entry name" value="Thioredoxin_domain"/>
</dbReference>
<evidence type="ECO:0000313" key="4">
    <source>
        <dbReference type="Proteomes" id="UP000494216"/>
    </source>
</evidence>
<accession>A0A8S0XA76</accession>
<dbReference type="Gene3D" id="3.40.30.10">
    <property type="entry name" value="Glutaredoxin"/>
    <property type="match status" value="1"/>
</dbReference>
<dbReference type="SUPFAM" id="SSF52833">
    <property type="entry name" value="Thioredoxin-like"/>
    <property type="match status" value="1"/>
</dbReference>
<dbReference type="PROSITE" id="PS51352">
    <property type="entry name" value="THIOREDOXIN_2"/>
    <property type="match status" value="1"/>
</dbReference>
<dbReference type="PANTHER" id="PTHR42852">
    <property type="entry name" value="THIOL:DISULFIDE INTERCHANGE PROTEIN DSBE"/>
    <property type="match status" value="1"/>
</dbReference>
<sequence>MNQRISVLLCAVLALILPIQAIFAVEAGGKAPDCGLTSMRDAQRYDLRQFHGKVLYVDFWASWCGPCAKSFPFLNSLHEKFSKEGLQILGVNLDENPADAKEFLGKYPADFTVAADADEQCARDFDVKAMPSSYLVDRKGVVRHIQLGFRPGEAKELQSLVERLLAEHAGAQ</sequence>
<feature type="signal peptide" evidence="1">
    <location>
        <begin position="1"/>
        <end position="24"/>
    </location>
</feature>
<dbReference type="AlphaFoldDB" id="A0A8S0XA76"/>
<dbReference type="Pfam" id="PF08534">
    <property type="entry name" value="Redoxin"/>
    <property type="match status" value="1"/>
</dbReference>
<dbReference type="InterPro" id="IPR013740">
    <property type="entry name" value="Redoxin"/>
</dbReference>
<keyword evidence="4" id="KW-1185">Reference proteome</keyword>
<proteinExistence type="predicted"/>
<evidence type="ECO:0000256" key="1">
    <source>
        <dbReference type="SAM" id="SignalP"/>
    </source>
</evidence>
<name>A0A8S0XA76_9GAMM</name>